<dbReference type="Proteomes" id="UP000641932">
    <property type="component" value="Unassembled WGS sequence"/>
</dbReference>
<comment type="caution">
    <text evidence="2">The sequence shown here is derived from an EMBL/GenBank/DDBJ whole genome shotgun (WGS) entry which is preliminary data.</text>
</comment>
<feature type="compositionally biased region" description="Basic residues" evidence="1">
    <location>
        <begin position="1"/>
        <end position="21"/>
    </location>
</feature>
<dbReference type="RefSeq" id="WP_189132097.1">
    <property type="nucleotide sequence ID" value="NZ_BMMS01000011.1"/>
</dbReference>
<evidence type="ECO:0000313" key="2">
    <source>
        <dbReference type="EMBL" id="GGO88500.1"/>
    </source>
</evidence>
<name>A0A918DX07_9ACTN</name>
<organism evidence="2 3">
    <name type="scientific">Wenjunlia tyrosinilytica</name>
    <dbReference type="NCBI Taxonomy" id="1544741"/>
    <lineage>
        <taxon>Bacteria</taxon>
        <taxon>Bacillati</taxon>
        <taxon>Actinomycetota</taxon>
        <taxon>Actinomycetes</taxon>
        <taxon>Kitasatosporales</taxon>
        <taxon>Streptomycetaceae</taxon>
        <taxon>Wenjunlia</taxon>
    </lineage>
</organism>
<gene>
    <name evidence="2" type="ORF">GCM10012280_29470</name>
</gene>
<dbReference type="EMBL" id="BMMS01000011">
    <property type="protein sequence ID" value="GGO88500.1"/>
    <property type="molecule type" value="Genomic_DNA"/>
</dbReference>
<protein>
    <submittedName>
        <fullName evidence="2">Uncharacterized protein</fullName>
    </submittedName>
</protein>
<proteinExistence type="predicted"/>
<dbReference type="AlphaFoldDB" id="A0A918DX07"/>
<keyword evidence="3" id="KW-1185">Reference proteome</keyword>
<feature type="region of interest" description="Disordered" evidence="1">
    <location>
        <begin position="1"/>
        <end position="67"/>
    </location>
</feature>
<reference evidence="2" key="2">
    <citation type="submission" date="2020-09" db="EMBL/GenBank/DDBJ databases">
        <authorList>
            <person name="Sun Q."/>
            <person name="Zhou Y."/>
        </authorList>
    </citation>
    <scope>NUCLEOTIDE SEQUENCE</scope>
    <source>
        <strain evidence="2">CGMCC 4.7201</strain>
    </source>
</reference>
<reference evidence="2" key="1">
    <citation type="journal article" date="2014" name="Int. J. Syst. Evol. Microbiol.">
        <title>Complete genome sequence of Corynebacterium casei LMG S-19264T (=DSM 44701T), isolated from a smear-ripened cheese.</title>
        <authorList>
            <consortium name="US DOE Joint Genome Institute (JGI-PGF)"/>
            <person name="Walter F."/>
            <person name="Albersmeier A."/>
            <person name="Kalinowski J."/>
            <person name="Ruckert C."/>
        </authorList>
    </citation>
    <scope>NUCLEOTIDE SEQUENCE</scope>
    <source>
        <strain evidence="2">CGMCC 4.7201</strain>
    </source>
</reference>
<sequence>MSSSRRRAAKRRRQLMARGSKRARESAATQGTPVQPPMPPPLPLPVRSAGSRPTHPPADLTADQPTIETLLQVRRALRTLT</sequence>
<evidence type="ECO:0000256" key="1">
    <source>
        <dbReference type="SAM" id="MobiDB-lite"/>
    </source>
</evidence>
<accession>A0A918DX07</accession>
<feature type="compositionally biased region" description="Pro residues" evidence="1">
    <location>
        <begin position="34"/>
        <end position="44"/>
    </location>
</feature>
<evidence type="ECO:0000313" key="3">
    <source>
        <dbReference type="Proteomes" id="UP000641932"/>
    </source>
</evidence>